<accession>A0A917RXW4</accession>
<dbReference type="InterPro" id="IPR018672">
    <property type="entry name" value="DUF2140"/>
</dbReference>
<dbReference type="Proteomes" id="UP000654670">
    <property type="component" value="Unassembled WGS sequence"/>
</dbReference>
<organism evidence="1 2">
    <name type="scientific">Sporolactobacillus putidus</name>
    <dbReference type="NCBI Taxonomy" id="492735"/>
    <lineage>
        <taxon>Bacteria</taxon>
        <taxon>Bacillati</taxon>
        <taxon>Bacillota</taxon>
        <taxon>Bacilli</taxon>
        <taxon>Bacillales</taxon>
        <taxon>Sporolactobacillaceae</taxon>
        <taxon>Sporolactobacillus</taxon>
    </lineage>
</organism>
<sequence>MNEKRLLMNDKRRKNLWKAAFFALLFMILLTIILLFSLLTSGFSGTSQPIPSKLTGGNAIFTVQANKLQLQNMINDQIRGNQNNRLSYQVTIGDRVVLKGDYKLLFTGIPFTLTFDPVVSNGAIILKESNVRLGNLKLPDREVLNFLKISAGFPDWVIFQPDKQQIYIDLTKISIQNRLYLQAETIDLPKNIVSFTVHQRH</sequence>
<protein>
    <recommendedName>
        <fullName evidence="3">DUF2140 family protein</fullName>
    </recommendedName>
</protein>
<name>A0A917RXW4_9BACL</name>
<dbReference type="Pfam" id="PF09911">
    <property type="entry name" value="DUF2140"/>
    <property type="match status" value="1"/>
</dbReference>
<dbReference type="AlphaFoldDB" id="A0A917RXW4"/>
<proteinExistence type="predicted"/>
<reference evidence="1" key="2">
    <citation type="submission" date="2020-09" db="EMBL/GenBank/DDBJ databases">
        <authorList>
            <person name="Sun Q."/>
            <person name="Ohkuma M."/>
        </authorList>
    </citation>
    <scope>NUCLEOTIDE SEQUENCE</scope>
    <source>
        <strain evidence="1">JCM 15325</strain>
    </source>
</reference>
<dbReference type="RefSeq" id="WP_229727425.1">
    <property type="nucleotide sequence ID" value="NZ_BMOK01000001.1"/>
</dbReference>
<keyword evidence="2" id="KW-1185">Reference proteome</keyword>
<gene>
    <name evidence="1" type="ORF">GCM10007968_03510</name>
</gene>
<evidence type="ECO:0000313" key="1">
    <source>
        <dbReference type="EMBL" id="GGL42867.1"/>
    </source>
</evidence>
<comment type="caution">
    <text evidence="1">The sequence shown here is derived from an EMBL/GenBank/DDBJ whole genome shotgun (WGS) entry which is preliminary data.</text>
</comment>
<reference evidence="1" key="1">
    <citation type="journal article" date="2014" name="Int. J. Syst. Evol. Microbiol.">
        <title>Complete genome sequence of Corynebacterium casei LMG S-19264T (=DSM 44701T), isolated from a smear-ripened cheese.</title>
        <authorList>
            <consortium name="US DOE Joint Genome Institute (JGI-PGF)"/>
            <person name="Walter F."/>
            <person name="Albersmeier A."/>
            <person name="Kalinowski J."/>
            <person name="Ruckert C."/>
        </authorList>
    </citation>
    <scope>NUCLEOTIDE SEQUENCE</scope>
    <source>
        <strain evidence="1">JCM 15325</strain>
    </source>
</reference>
<dbReference type="EMBL" id="BMOK01000001">
    <property type="protein sequence ID" value="GGL42867.1"/>
    <property type="molecule type" value="Genomic_DNA"/>
</dbReference>
<evidence type="ECO:0000313" key="2">
    <source>
        <dbReference type="Proteomes" id="UP000654670"/>
    </source>
</evidence>
<evidence type="ECO:0008006" key="3">
    <source>
        <dbReference type="Google" id="ProtNLM"/>
    </source>
</evidence>